<dbReference type="EMBL" id="CAADRA010000465">
    <property type="protein sequence ID" value="VFT80234.1"/>
    <property type="molecule type" value="Genomic_DNA"/>
</dbReference>
<sequence>MADGKCPSRSADARQKESESYRQRLIYARKKTETKLLHAELRSLQERLAQLQTRSSPAKQTTNPFREAVAVLQQHNLSLRKDVERQRELMRLLYSWVVVRPPHVKLTPWMPLQDVTLVANPVARHQGLQWLSERVYHNAIRASPDAVRSMDDAIDSIMHFCDDDDDGKRIAAIEYTAQHTWFANFKTVAEMVWRRDLAQGRPSTNYGHHVPEHVEHVHSRLVYKIGRCEGFGRRACSVLGLFEDPTRIVTTFCLVPTDERVPLAQGELRVHGFGWTMWEQVTESITLSRHVLIQFAPVSAHGKVSLADAGDLFRLPWNSKQDHQEAYMEHLRRVVNTNYQQRVRAFIESTEKTLEAGINDLGS</sequence>
<evidence type="ECO:0000313" key="3">
    <source>
        <dbReference type="EMBL" id="VFT80234.1"/>
    </source>
</evidence>
<organism evidence="3 4">
    <name type="scientific">Aphanomyces stellatus</name>
    <dbReference type="NCBI Taxonomy" id="120398"/>
    <lineage>
        <taxon>Eukaryota</taxon>
        <taxon>Sar</taxon>
        <taxon>Stramenopiles</taxon>
        <taxon>Oomycota</taxon>
        <taxon>Saprolegniomycetes</taxon>
        <taxon>Saprolegniales</taxon>
        <taxon>Verrucalvaceae</taxon>
        <taxon>Aphanomyces</taxon>
    </lineage>
</organism>
<protein>
    <submittedName>
        <fullName evidence="3">Aste57867_3054 protein</fullName>
    </submittedName>
</protein>
<evidence type="ECO:0000313" key="4">
    <source>
        <dbReference type="Proteomes" id="UP000332933"/>
    </source>
</evidence>
<reference evidence="3 4" key="1">
    <citation type="submission" date="2019-03" db="EMBL/GenBank/DDBJ databases">
        <authorList>
            <person name="Gaulin E."/>
            <person name="Dumas B."/>
        </authorList>
    </citation>
    <scope>NUCLEOTIDE SEQUENCE [LARGE SCALE GENOMIC DNA]</scope>
    <source>
        <strain evidence="3">CBS 568.67</strain>
    </source>
</reference>
<proteinExistence type="predicted"/>
<gene>
    <name evidence="3" type="primary">Aste57867_3054</name>
    <name evidence="2" type="ORF">As57867_003045</name>
    <name evidence="3" type="ORF">ASTE57867_3054</name>
</gene>
<dbReference type="AlphaFoldDB" id="A0A485K9Y3"/>
<name>A0A485K9Y3_9STRA</name>
<evidence type="ECO:0000313" key="2">
    <source>
        <dbReference type="EMBL" id="KAF0716051.1"/>
    </source>
</evidence>
<evidence type="ECO:0000256" key="1">
    <source>
        <dbReference type="SAM" id="MobiDB-lite"/>
    </source>
</evidence>
<feature type="compositionally biased region" description="Basic and acidic residues" evidence="1">
    <location>
        <begin position="11"/>
        <end position="21"/>
    </location>
</feature>
<dbReference type="EMBL" id="VJMH01000465">
    <property type="protein sequence ID" value="KAF0716051.1"/>
    <property type="molecule type" value="Genomic_DNA"/>
</dbReference>
<reference evidence="2" key="2">
    <citation type="submission" date="2019-06" db="EMBL/GenBank/DDBJ databases">
        <title>Genomics analysis of Aphanomyces spp. identifies a new class of oomycete effector associated with host adaptation.</title>
        <authorList>
            <person name="Gaulin E."/>
        </authorList>
    </citation>
    <scope>NUCLEOTIDE SEQUENCE</scope>
    <source>
        <strain evidence="2">CBS 578.67</strain>
    </source>
</reference>
<keyword evidence="4" id="KW-1185">Reference proteome</keyword>
<feature type="region of interest" description="Disordered" evidence="1">
    <location>
        <begin position="1"/>
        <end position="21"/>
    </location>
</feature>
<dbReference type="Proteomes" id="UP000332933">
    <property type="component" value="Unassembled WGS sequence"/>
</dbReference>
<accession>A0A485K9Y3</accession>